<keyword evidence="1" id="KW-0812">Transmembrane</keyword>
<name>A0A9Q0CGW2_9POAL</name>
<accession>A0A9Q0CGW2</accession>
<reference evidence="2" key="1">
    <citation type="journal article" date="2022" name="Cell">
        <title>Repeat-based holocentromeres influence genome architecture and karyotype evolution.</title>
        <authorList>
            <person name="Hofstatter P.G."/>
            <person name="Thangavel G."/>
            <person name="Lux T."/>
            <person name="Neumann P."/>
            <person name="Vondrak T."/>
            <person name="Novak P."/>
            <person name="Zhang M."/>
            <person name="Costa L."/>
            <person name="Castellani M."/>
            <person name="Scott A."/>
            <person name="Toegelov H."/>
            <person name="Fuchs J."/>
            <person name="Mata-Sucre Y."/>
            <person name="Dias Y."/>
            <person name="Vanzela A.L.L."/>
            <person name="Huettel B."/>
            <person name="Almeida C.C.S."/>
            <person name="Simkova H."/>
            <person name="Souza G."/>
            <person name="Pedrosa-Harand A."/>
            <person name="Macas J."/>
            <person name="Mayer K.F.X."/>
            <person name="Houben A."/>
            <person name="Marques A."/>
        </authorList>
    </citation>
    <scope>NUCLEOTIDE SEQUENCE</scope>
    <source>
        <strain evidence="2">RhyBre1mFocal</strain>
    </source>
</reference>
<comment type="caution">
    <text evidence="2">The sequence shown here is derived from an EMBL/GenBank/DDBJ whole genome shotgun (WGS) entry which is preliminary data.</text>
</comment>
<protein>
    <submittedName>
        <fullName evidence="2">Uncharacterized protein</fullName>
    </submittedName>
</protein>
<evidence type="ECO:0000313" key="3">
    <source>
        <dbReference type="Proteomes" id="UP001151287"/>
    </source>
</evidence>
<dbReference type="InterPro" id="IPR021855">
    <property type="entry name" value="PAM68-like"/>
</dbReference>
<gene>
    <name evidence="2" type="ORF">LUZ63_010258</name>
</gene>
<evidence type="ECO:0000313" key="2">
    <source>
        <dbReference type="EMBL" id="KAJ1693560.1"/>
    </source>
</evidence>
<dbReference type="AlphaFoldDB" id="A0A9Q0CGW2"/>
<sequence>MESLIQVRLQSSPTWLKRNSIITQPIVPSTFSPLIQKRRLRTNELHAKRRGVSDAAVSVSEMKRVPKEEKLQENRIAKDDDEIPKPVFDRMLRRISIAVGLPIGLGMSMIFTIDKAVKEQGLEFPAWAALFIVLVSFGTGSLGMAYGTLSASWDPDKEGSFLGFEQIQKNWPVLWKEELEKEGRL</sequence>
<feature type="transmembrane region" description="Helical" evidence="1">
    <location>
        <begin position="125"/>
        <end position="147"/>
    </location>
</feature>
<keyword evidence="1" id="KW-1133">Transmembrane helix</keyword>
<dbReference type="Proteomes" id="UP001151287">
    <property type="component" value="Unassembled WGS sequence"/>
</dbReference>
<proteinExistence type="predicted"/>
<keyword evidence="1" id="KW-0472">Membrane</keyword>
<evidence type="ECO:0000256" key="1">
    <source>
        <dbReference type="SAM" id="Phobius"/>
    </source>
</evidence>
<dbReference type="PANTHER" id="PTHR34575:SF6">
    <property type="entry name" value="EXPRESSED PROTEIN"/>
    <property type="match status" value="1"/>
</dbReference>
<dbReference type="Pfam" id="PF11947">
    <property type="entry name" value="DUF3464"/>
    <property type="match status" value="1"/>
</dbReference>
<dbReference type="PANTHER" id="PTHR34575">
    <property type="entry name" value="PROTEIN PAM68, CHLOROPLASTIC"/>
    <property type="match status" value="1"/>
</dbReference>
<dbReference type="OrthoDB" id="678088at2759"/>
<dbReference type="EMBL" id="JAMQYH010000003">
    <property type="protein sequence ID" value="KAJ1693560.1"/>
    <property type="molecule type" value="Genomic_DNA"/>
</dbReference>
<feature type="transmembrane region" description="Helical" evidence="1">
    <location>
        <begin position="95"/>
        <end position="113"/>
    </location>
</feature>
<organism evidence="2 3">
    <name type="scientific">Rhynchospora breviuscula</name>
    <dbReference type="NCBI Taxonomy" id="2022672"/>
    <lineage>
        <taxon>Eukaryota</taxon>
        <taxon>Viridiplantae</taxon>
        <taxon>Streptophyta</taxon>
        <taxon>Embryophyta</taxon>
        <taxon>Tracheophyta</taxon>
        <taxon>Spermatophyta</taxon>
        <taxon>Magnoliopsida</taxon>
        <taxon>Liliopsida</taxon>
        <taxon>Poales</taxon>
        <taxon>Cyperaceae</taxon>
        <taxon>Cyperoideae</taxon>
        <taxon>Rhynchosporeae</taxon>
        <taxon>Rhynchospora</taxon>
    </lineage>
</organism>
<keyword evidence="3" id="KW-1185">Reference proteome</keyword>